<evidence type="ECO:0000256" key="8">
    <source>
        <dbReference type="ARBA" id="ARBA00023180"/>
    </source>
</evidence>
<dbReference type="InterPro" id="IPR000884">
    <property type="entry name" value="TSP1_rpt"/>
</dbReference>
<evidence type="ECO:0000256" key="9">
    <source>
        <dbReference type="SAM" id="MobiDB-lite"/>
    </source>
</evidence>
<dbReference type="GO" id="GO:0007155">
    <property type="term" value="P:cell adhesion"/>
    <property type="evidence" value="ECO:0007669"/>
    <property type="project" value="UniProtKB-KW"/>
</dbReference>
<evidence type="ECO:0000256" key="7">
    <source>
        <dbReference type="ARBA" id="ARBA00023157"/>
    </source>
</evidence>
<evidence type="ECO:0000256" key="2">
    <source>
        <dbReference type="ARBA" id="ARBA00022525"/>
    </source>
</evidence>
<dbReference type="PROSITE" id="PS51020">
    <property type="entry name" value="SPONDIN"/>
    <property type="match status" value="1"/>
</dbReference>
<keyword evidence="8" id="KW-0325">Glycoprotein</keyword>
<feature type="region of interest" description="Disordered" evidence="9">
    <location>
        <begin position="33"/>
        <end position="54"/>
    </location>
</feature>
<dbReference type="InterPro" id="IPR044004">
    <property type="entry name" value="TSP1_spondin_dom"/>
</dbReference>
<keyword evidence="12" id="KW-1185">Reference proteome</keyword>
<dbReference type="InterPro" id="IPR036383">
    <property type="entry name" value="TSP1_rpt_sf"/>
</dbReference>
<dbReference type="Pfam" id="PF19028">
    <property type="entry name" value="TSP1_spondin"/>
    <property type="match status" value="1"/>
</dbReference>
<keyword evidence="2" id="KW-0964">Secreted</keyword>
<dbReference type="AlphaFoldDB" id="A0AAW1DKN1"/>
<comment type="subcellular location">
    <subcellularLocation>
        <location evidence="1">Secreted</location>
        <location evidence="1">Extracellular space</location>
        <location evidence="1">Extracellular matrix</location>
    </subcellularLocation>
</comment>
<evidence type="ECO:0000259" key="10">
    <source>
        <dbReference type="PROSITE" id="PS51020"/>
    </source>
</evidence>
<dbReference type="InterPro" id="IPR038678">
    <property type="entry name" value="Spondin_N_sf"/>
</dbReference>
<sequence length="346" mass="39111">MSHEKTRTLFRIGSRVTSQVKTFAETGRWEVTEGQGSPGLLDQFTGPPVPSGQGRTEAQFFLDGNHSLVSVMSRIIPSPDWFVGLDSFQLCVDGNWLDTITIEVDPLDAGTDNGFTFTAPNWVTEPQGVVYRITSTFPAHTAGSFHYPYLKRLPPIATFQFIKLKEYEVNEVFHHGEDDKKYEVIKSDQQNVINVMHGNEEIQEEIEQETKEQELLMQHQPTINDNSIHFNDFSYNMVTKKPAEHVTNRKGATNALINSIVDTFHNFEPHKFKKTRINRDCKVSDWGVWGACSSECGVGEMSRHRTIIKASRGTGKACPPLKQTRWCAASPQNNNCTVNFGINNNW</sequence>
<dbReference type="PANTHER" id="PTHR11311:SF15">
    <property type="entry name" value="SPONDIN-2"/>
    <property type="match status" value="1"/>
</dbReference>
<keyword evidence="4" id="KW-0479">Metal-binding</keyword>
<dbReference type="EMBL" id="JAPXFL010000003">
    <property type="protein sequence ID" value="KAK9509472.1"/>
    <property type="molecule type" value="Genomic_DNA"/>
</dbReference>
<reference evidence="11 12" key="1">
    <citation type="submission" date="2022-12" db="EMBL/GenBank/DDBJ databases">
        <title>Chromosome-level genome assembly of true bugs.</title>
        <authorList>
            <person name="Ma L."/>
            <person name="Li H."/>
        </authorList>
    </citation>
    <scope>NUCLEOTIDE SEQUENCE [LARGE SCALE GENOMIC DNA]</scope>
    <source>
        <strain evidence="11">Lab_2022b</strain>
    </source>
</reference>
<dbReference type="GO" id="GO:0046872">
    <property type="term" value="F:metal ion binding"/>
    <property type="evidence" value="ECO:0007669"/>
    <property type="project" value="UniProtKB-KW"/>
</dbReference>
<keyword evidence="3" id="KW-0272">Extracellular matrix</keyword>
<evidence type="ECO:0000256" key="6">
    <source>
        <dbReference type="ARBA" id="ARBA00022889"/>
    </source>
</evidence>
<comment type="caution">
    <text evidence="11">The sequence shown here is derived from an EMBL/GenBank/DDBJ whole genome shotgun (WGS) entry which is preliminary data.</text>
</comment>
<keyword evidence="5" id="KW-0732">Signal</keyword>
<keyword evidence="7" id="KW-1015">Disulfide bond</keyword>
<dbReference type="GO" id="GO:0030036">
    <property type="term" value="P:actin cytoskeleton organization"/>
    <property type="evidence" value="ECO:0007669"/>
    <property type="project" value="TreeGrafter"/>
</dbReference>
<name>A0AAW1DKN1_9HEMI</name>
<dbReference type="NCBIfam" id="NF038123">
    <property type="entry name" value="NF038123_dom"/>
    <property type="match status" value="1"/>
</dbReference>
<gene>
    <name evidence="11" type="ORF">O3M35_006782</name>
</gene>
<organism evidence="11 12">
    <name type="scientific">Rhynocoris fuscipes</name>
    <dbReference type="NCBI Taxonomy" id="488301"/>
    <lineage>
        <taxon>Eukaryota</taxon>
        <taxon>Metazoa</taxon>
        <taxon>Ecdysozoa</taxon>
        <taxon>Arthropoda</taxon>
        <taxon>Hexapoda</taxon>
        <taxon>Insecta</taxon>
        <taxon>Pterygota</taxon>
        <taxon>Neoptera</taxon>
        <taxon>Paraneoptera</taxon>
        <taxon>Hemiptera</taxon>
        <taxon>Heteroptera</taxon>
        <taxon>Panheteroptera</taxon>
        <taxon>Cimicomorpha</taxon>
        <taxon>Reduviidae</taxon>
        <taxon>Harpactorinae</taxon>
        <taxon>Harpactorini</taxon>
        <taxon>Rhynocoris</taxon>
    </lineage>
</organism>
<dbReference type="Proteomes" id="UP001461498">
    <property type="component" value="Unassembled WGS sequence"/>
</dbReference>
<evidence type="ECO:0000256" key="3">
    <source>
        <dbReference type="ARBA" id="ARBA00022530"/>
    </source>
</evidence>
<evidence type="ECO:0000313" key="12">
    <source>
        <dbReference type="Proteomes" id="UP001461498"/>
    </source>
</evidence>
<dbReference type="InterPro" id="IPR009465">
    <property type="entry name" value="Spondin_N"/>
</dbReference>
<evidence type="ECO:0000313" key="11">
    <source>
        <dbReference type="EMBL" id="KAK9509472.1"/>
    </source>
</evidence>
<dbReference type="Pfam" id="PF06468">
    <property type="entry name" value="Spond_N"/>
    <property type="match status" value="1"/>
</dbReference>
<dbReference type="GO" id="GO:0005886">
    <property type="term" value="C:plasma membrane"/>
    <property type="evidence" value="ECO:0007669"/>
    <property type="project" value="TreeGrafter"/>
</dbReference>
<dbReference type="InterPro" id="IPR051418">
    <property type="entry name" value="Spondin/Thrombospondin_T1"/>
</dbReference>
<evidence type="ECO:0000256" key="4">
    <source>
        <dbReference type="ARBA" id="ARBA00022723"/>
    </source>
</evidence>
<evidence type="ECO:0000256" key="5">
    <source>
        <dbReference type="ARBA" id="ARBA00022729"/>
    </source>
</evidence>
<protein>
    <recommendedName>
        <fullName evidence="10">Spondin domain-containing protein</fullName>
    </recommendedName>
</protein>
<dbReference type="PANTHER" id="PTHR11311">
    <property type="entry name" value="SPONDIN"/>
    <property type="match status" value="1"/>
</dbReference>
<proteinExistence type="predicted"/>
<dbReference type="SUPFAM" id="SSF82895">
    <property type="entry name" value="TSP-1 type 1 repeat"/>
    <property type="match status" value="1"/>
</dbReference>
<dbReference type="Gene3D" id="2.20.100.10">
    <property type="entry name" value="Thrombospondin type-1 (TSP1) repeat"/>
    <property type="match status" value="1"/>
</dbReference>
<evidence type="ECO:0000256" key="1">
    <source>
        <dbReference type="ARBA" id="ARBA00004498"/>
    </source>
</evidence>
<feature type="domain" description="Spondin" evidence="10">
    <location>
        <begin position="1"/>
        <end position="141"/>
    </location>
</feature>
<keyword evidence="6" id="KW-0130">Cell adhesion</keyword>
<dbReference type="SMART" id="SM00209">
    <property type="entry name" value="TSP1"/>
    <property type="match status" value="1"/>
</dbReference>
<dbReference type="PROSITE" id="PS50092">
    <property type="entry name" value="TSP1"/>
    <property type="match status" value="1"/>
</dbReference>
<accession>A0AAW1DKN1</accession>
<dbReference type="Gene3D" id="2.60.40.2130">
    <property type="entry name" value="F-spondin domain"/>
    <property type="match status" value="1"/>
</dbReference>